<dbReference type="Proteomes" id="UP000654075">
    <property type="component" value="Unassembled WGS sequence"/>
</dbReference>
<feature type="compositionally biased region" description="Basic and acidic residues" evidence="1">
    <location>
        <begin position="47"/>
        <end position="58"/>
    </location>
</feature>
<evidence type="ECO:0000256" key="1">
    <source>
        <dbReference type="SAM" id="MobiDB-lite"/>
    </source>
</evidence>
<name>A0A813DNZ1_POLGL</name>
<feature type="compositionally biased region" description="Low complexity" evidence="1">
    <location>
        <begin position="59"/>
        <end position="70"/>
    </location>
</feature>
<evidence type="ECO:0000313" key="3">
    <source>
        <dbReference type="Proteomes" id="UP000654075"/>
    </source>
</evidence>
<comment type="caution">
    <text evidence="2">The sequence shown here is derived from an EMBL/GenBank/DDBJ whole genome shotgun (WGS) entry which is preliminary data.</text>
</comment>
<protein>
    <submittedName>
        <fullName evidence="2">Uncharacterized protein</fullName>
    </submittedName>
</protein>
<feature type="region of interest" description="Disordered" evidence="1">
    <location>
        <begin position="47"/>
        <end position="75"/>
    </location>
</feature>
<feature type="region of interest" description="Disordered" evidence="1">
    <location>
        <begin position="1"/>
        <end position="26"/>
    </location>
</feature>
<gene>
    <name evidence="2" type="ORF">PGLA1383_LOCUS7554</name>
</gene>
<dbReference type="EMBL" id="CAJNNV010003308">
    <property type="protein sequence ID" value="CAE8588769.1"/>
    <property type="molecule type" value="Genomic_DNA"/>
</dbReference>
<proteinExistence type="predicted"/>
<accession>A0A813DNZ1</accession>
<sequence length="447" mass="51199">AGKLMGSLGQQFRLTKSQPKDEEDPISTKTFLEKVKPLLNIEHTQEAEHFGQEEDASRVLRSTSSASTSSIGQENESIWTVDRSTLLGWRAVAPTYTVPIIPYLQTEKGELFTPEDMPDMPQEEVPSQPEEGKVAGASVLKDDEPYVLMPDVVFQLRSKYTNHDHGSTSLHLPISFAGNILDQEARENIEKGKFIFRVLQNFTPREEDLPTYMKLSADDRIELMHRTEGWSYGRKVLDASDVNSSGHIGMATMMEQLGTINPEGWFPSWALENDVDVSWAEKSAQEYSRLETELKKVTKLHASVDEDAYEVYIDVFAARDGYLQWDDNFQIGRSLMSQHLFTIKDKDKDKPRKPLEQFFNAADWMQGREDVTDETFDWRVTPALRCAELEKVDKTEIWRWNHTRPDKGDAQEKSFLHGEVLGTKHEGPLKMKDFFANFQRAIFPQRA</sequence>
<feature type="non-terminal residue" evidence="2">
    <location>
        <position position="447"/>
    </location>
</feature>
<reference evidence="2" key="1">
    <citation type="submission" date="2021-02" db="EMBL/GenBank/DDBJ databases">
        <authorList>
            <person name="Dougan E. K."/>
            <person name="Rhodes N."/>
            <person name="Thang M."/>
            <person name="Chan C."/>
        </authorList>
    </citation>
    <scope>NUCLEOTIDE SEQUENCE</scope>
</reference>
<organism evidence="2 3">
    <name type="scientific">Polarella glacialis</name>
    <name type="common">Dinoflagellate</name>
    <dbReference type="NCBI Taxonomy" id="89957"/>
    <lineage>
        <taxon>Eukaryota</taxon>
        <taxon>Sar</taxon>
        <taxon>Alveolata</taxon>
        <taxon>Dinophyceae</taxon>
        <taxon>Suessiales</taxon>
        <taxon>Suessiaceae</taxon>
        <taxon>Polarella</taxon>
    </lineage>
</organism>
<dbReference type="AlphaFoldDB" id="A0A813DNZ1"/>
<evidence type="ECO:0000313" key="2">
    <source>
        <dbReference type="EMBL" id="CAE8588769.1"/>
    </source>
</evidence>
<feature type="compositionally biased region" description="Polar residues" evidence="1">
    <location>
        <begin position="8"/>
        <end position="17"/>
    </location>
</feature>
<keyword evidence="3" id="KW-1185">Reference proteome</keyword>